<dbReference type="GO" id="GO:0005634">
    <property type="term" value="C:nucleus"/>
    <property type="evidence" value="ECO:0007669"/>
    <property type="project" value="TreeGrafter"/>
</dbReference>
<dbReference type="SMART" id="SM00614">
    <property type="entry name" value="ZnF_BED"/>
    <property type="match status" value="2"/>
</dbReference>
<evidence type="ECO:0000256" key="3">
    <source>
        <dbReference type="ARBA" id="ARBA00022833"/>
    </source>
</evidence>
<evidence type="ECO:0000313" key="7">
    <source>
        <dbReference type="Proteomes" id="UP000316079"/>
    </source>
</evidence>
<gene>
    <name evidence="6" type="ORF">DNTS_027343</name>
</gene>
<dbReference type="InterPro" id="IPR003656">
    <property type="entry name" value="Znf_BED"/>
</dbReference>
<dbReference type="PROSITE" id="PS50808">
    <property type="entry name" value="ZF_BED"/>
    <property type="match status" value="2"/>
</dbReference>
<feature type="domain" description="BED-type" evidence="5">
    <location>
        <begin position="119"/>
        <end position="174"/>
    </location>
</feature>
<evidence type="ECO:0000256" key="4">
    <source>
        <dbReference type="PROSITE-ProRule" id="PRU00027"/>
    </source>
</evidence>
<dbReference type="GO" id="GO:1990837">
    <property type="term" value="F:sequence-specific double-stranded DNA binding"/>
    <property type="evidence" value="ECO:0007669"/>
    <property type="project" value="TreeGrafter"/>
</dbReference>
<evidence type="ECO:0000256" key="1">
    <source>
        <dbReference type="ARBA" id="ARBA00022723"/>
    </source>
</evidence>
<proteinExistence type="predicted"/>
<evidence type="ECO:0000259" key="5">
    <source>
        <dbReference type="PROSITE" id="PS50808"/>
    </source>
</evidence>
<name>A0A553MXT2_9TELE</name>
<comment type="caution">
    <text evidence="6">The sequence shown here is derived from an EMBL/GenBank/DDBJ whole genome shotgun (WGS) entry which is preliminary data.</text>
</comment>
<reference evidence="6 7" key="1">
    <citation type="journal article" date="2019" name="Sci. Data">
        <title>Hybrid genome assembly and annotation of Danionella translucida.</title>
        <authorList>
            <person name="Kadobianskyi M."/>
            <person name="Schulze L."/>
            <person name="Schuelke M."/>
            <person name="Judkewitz B."/>
        </authorList>
    </citation>
    <scope>NUCLEOTIDE SEQUENCE [LARGE SCALE GENOMIC DNA]</scope>
    <source>
        <strain evidence="6 7">Bolton</strain>
    </source>
</reference>
<feature type="domain" description="BED-type" evidence="5">
    <location>
        <begin position="27"/>
        <end position="82"/>
    </location>
</feature>
<dbReference type="PANTHER" id="PTHR34396:SF25">
    <property type="entry name" value="BOUNDARY ELEMENT ASSOCIATED FACTOR"/>
    <property type="match status" value="1"/>
</dbReference>
<keyword evidence="3" id="KW-0862">Zinc</keyword>
<evidence type="ECO:0000256" key="2">
    <source>
        <dbReference type="ARBA" id="ARBA00022771"/>
    </source>
</evidence>
<keyword evidence="1" id="KW-0479">Metal-binding</keyword>
<dbReference type="AlphaFoldDB" id="A0A553MXT2"/>
<dbReference type="InterPro" id="IPR036236">
    <property type="entry name" value="Znf_C2H2_sf"/>
</dbReference>
<keyword evidence="2 4" id="KW-0863">Zinc-finger</keyword>
<dbReference type="Pfam" id="PF02892">
    <property type="entry name" value="zf-BED"/>
    <property type="match status" value="2"/>
</dbReference>
<dbReference type="PANTHER" id="PTHR34396">
    <property type="entry name" value="OS03G0264950 PROTEIN-RELATED"/>
    <property type="match status" value="1"/>
</dbReference>
<dbReference type="InterPro" id="IPR053031">
    <property type="entry name" value="Cuticle_assoc_protein"/>
</dbReference>
<dbReference type="OrthoDB" id="10057873at2759"/>
<dbReference type="GO" id="GO:0008270">
    <property type="term" value="F:zinc ion binding"/>
    <property type="evidence" value="ECO:0007669"/>
    <property type="project" value="UniProtKB-KW"/>
</dbReference>
<evidence type="ECO:0000313" key="6">
    <source>
        <dbReference type="EMBL" id="TRY57992.1"/>
    </source>
</evidence>
<dbReference type="SUPFAM" id="SSF57667">
    <property type="entry name" value="beta-beta-alpha zinc fingers"/>
    <property type="match status" value="2"/>
</dbReference>
<keyword evidence="7" id="KW-1185">Reference proteome</keyword>
<accession>A0A553MXT2</accession>
<organism evidence="6 7">
    <name type="scientific">Danionella cerebrum</name>
    <dbReference type="NCBI Taxonomy" id="2873325"/>
    <lineage>
        <taxon>Eukaryota</taxon>
        <taxon>Metazoa</taxon>
        <taxon>Chordata</taxon>
        <taxon>Craniata</taxon>
        <taxon>Vertebrata</taxon>
        <taxon>Euteleostomi</taxon>
        <taxon>Actinopterygii</taxon>
        <taxon>Neopterygii</taxon>
        <taxon>Teleostei</taxon>
        <taxon>Ostariophysi</taxon>
        <taxon>Cypriniformes</taxon>
        <taxon>Danionidae</taxon>
        <taxon>Danioninae</taxon>
        <taxon>Danionella</taxon>
    </lineage>
</organism>
<protein>
    <recommendedName>
        <fullName evidence="5">BED-type domain-containing protein</fullName>
    </recommendedName>
</protein>
<dbReference type="GO" id="GO:0006357">
    <property type="term" value="P:regulation of transcription by RNA polymerase II"/>
    <property type="evidence" value="ECO:0007669"/>
    <property type="project" value="TreeGrafter"/>
</dbReference>
<dbReference type="Proteomes" id="UP000316079">
    <property type="component" value="Unassembled WGS sequence"/>
</dbReference>
<dbReference type="EMBL" id="SRMA01027215">
    <property type="protein sequence ID" value="TRY57992.1"/>
    <property type="molecule type" value="Genomic_DNA"/>
</dbReference>
<feature type="non-terminal residue" evidence="6">
    <location>
        <position position="186"/>
    </location>
</feature>
<sequence length="186" mass="21102">MSAEVNKMNEHAQSPDEVQEELVKKKGGCSIIWNWFGFKISDVNQQTVLCRLCRRVVAAKGGNTSNLFNHLKTVHVREYEDCTKMRATDIAQSRAQVNTMNEHAESPDEVQEELVKKKGGSSIIWNWFGFKISDVNQQTVLCRLCRRIVAAKGGNTSNLFNHLKTVHLREYEDCTKMRATDIAQSG</sequence>